<evidence type="ECO:0000313" key="2">
    <source>
        <dbReference type="Proteomes" id="UP001248134"/>
    </source>
</evidence>
<dbReference type="EMBL" id="VLYX01000052">
    <property type="protein sequence ID" value="MDR4329180.1"/>
    <property type="molecule type" value="Genomic_DNA"/>
</dbReference>
<dbReference type="AlphaFoldDB" id="A0AAJ1Z4P0"/>
<evidence type="ECO:0000313" key="1">
    <source>
        <dbReference type="EMBL" id="MDR4329180.1"/>
    </source>
</evidence>
<name>A0AAJ1Z4P0_9BACI</name>
<gene>
    <name evidence="1" type="ORF">FOS08_25895</name>
</gene>
<dbReference type="Proteomes" id="UP001248134">
    <property type="component" value="Unassembled WGS sequence"/>
</dbReference>
<organism evidence="1 2">
    <name type="scientific">Bacillus pseudomycoides</name>
    <dbReference type="NCBI Taxonomy" id="64104"/>
    <lineage>
        <taxon>Bacteria</taxon>
        <taxon>Bacillati</taxon>
        <taxon>Bacillota</taxon>
        <taxon>Bacilli</taxon>
        <taxon>Bacillales</taxon>
        <taxon>Bacillaceae</taxon>
        <taxon>Bacillus</taxon>
        <taxon>Bacillus cereus group</taxon>
    </lineage>
</organism>
<sequence length="162" mass="18726">MVCKIRNLSGGYNVSKIKVEITIIGEYSTFDGLVSEAEKLPKTNREHYRKVLNLLKKEAEGEKFYFLSTGAFKGTTFGYLFFTDTKVILVEVKPPFGKLKTHVYEYKNYDEVDYDMTKALGITNNMIYLNKSGLFGSKKDRVTHISSPKFMEIYEFVKMHIK</sequence>
<protein>
    <recommendedName>
        <fullName evidence="3">YokE-like PH domain-containing protein</fullName>
    </recommendedName>
</protein>
<evidence type="ECO:0008006" key="3">
    <source>
        <dbReference type="Google" id="ProtNLM"/>
    </source>
</evidence>
<reference evidence="1" key="1">
    <citation type="submission" date="2019-07" db="EMBL/GenBank/DDBJ databases">
        <title>Phylogenomic Reclassification of ATCC Bacillus Strains and Various Taxa within the Genus Bacillus.</title>
        <authorList>
            <person name="Riojas M.A."/>
            <person name="Frank A.M."/>
            <person name="Fenn S.L."/>
            <person name="King S.P."/>
            <person name="Brower S.M."/>
            <person name="Hazbon M.H."/>
        </authorList>
    </citation>
    <scope>NUCLEOTIDE SEQUENCE</scope>
    <source>
        <strain evidence="1">NR-12239</strain>
    </source>
</reference>
<proteinExistence type="predicted"/>
<comment type="caution">
    <text evidence="1">The sequence shown here is derived from an EMBL/GenBank/DDBJ whole genome shotgun (WGS) entry which is preliminary data.</text>
</comment>
<accession>A0AAJ1Z4P0</accession>